<dbReference type="InParanoid" id="K5VVX2"/>
<keyword evidence="2" id="KW-1185">Reference proteome</keyword>
<dbReference type="EMBL" id="JH930477">
    <property type="protein sequence ID" value="EKM50960.1"/>
    <property type="molecule type" value="Genomic_DNA"/>
</dbReference>
<organism evidence="1 2">
    <name type="scientific">Phanerochaete carnosa (strain HHB-10118-sp)</name>
    <name type="common">White-rot fungus</name>
    <name type="synonym">Peniophora carnosa</name>
    <dbReference type="NCBI Taxonomy" id="650164"/>
    <lineage>
        <taxon>Eukaryota</taxon>
        <taxon>Fungi</taxon>
        <taxon>Dikarya</taxon>
        <taxon>Basidiomycota</taxon>
        <taxon>Agaricomycotina</taxon>
        <taxon>Agaricomycetes</taxon>
        <taxon>Polyporales</taxon>
        <taxon>Phanerochaetaceae</taxon>
        <taxon>Phanerochaete</taxon>
    </lineage>
</organism>
<dbReference type="KEGG" id="pco:PHACADRAFT_262867"/>
<dbReference type="GeneID" id="18918402"/>
<evidence type="ECO:0000313" key="1">
    <source>
        <dbReference type="EMBL" id="EKM50960.1"/>
    </source>
</evidence>
<protein>
    <submittedName>
        <fullName evidence="1">Uncharacterized protein</fullName>
    </submittedName>
</protein>
<dbReference type="Proteomes" id="UP000008370">
    <property type="component" value="Unassembled WGS sequence"/>
</dbReference>
<name>K5VVX2_PHACS</name>
<reference evidence="1 2" key="1">
    <citation type="journal article" date="2012" name="BMC Genomics">
        <title>Comparative genomics of the white-rot fungi, Phanerochaete carnosa and P. chrysosporium, to elucidate the genetic basis of the distinct wood types they colonize.</title>
        <authorList>
            <person name="Suzuki H."/>
            <person name="MacDonald J."/>
            <person name="Syed K."/>
            <person name="Salamov A."/>
            <person name="Hori C."/>
            <person name="Aerts A."/>
            <person name="Henrissat B."/>
            <person name="Wiebenga A."/>
            <person name="vanKuyk P.A."/>
            <person name="Barry K."/>
            <person name="Lindquist E."/>
            <person name="LaButti K."/>
            <person name="Lapidus A."/>
            <person name="Lucas S."/>
            <person name="Coutinho P."/>
            <person name="Gong Y."/>
            <person name="Samejima M."/>
            <person name="Mahadevan R."/>
            <person name="Abou-Zaid M."/>
            <person name="de Vries R.P."/>
            <person name="Igarashi K."/>
            <person name="Yadav J.S."/>
            <person name="Grigoriev I.V."/>
            <person name="Master E.R."/>
        </authorList>
    </citation>
    <scope>NUCLEOTIDE SEQUENCE [LARGE SCALE GENOMIC DNA]</scope>
    <source>
        <strain evidence="1 2">HHB-10118-sp</strain>
    </source>
</reference>
<accession>K5VVX2</accession>
<proteinExistence type="predicted"/>
<gene>
    <name evidence="1" type="ORF">PHACADRAFT_262867</name>
</gene>
<dbReference type="RefSeq" id="XP_007400125.1">
    <property type="nucleotide sequence ID" value="XM_007400063.1"/>
</dbReference>
<dbReference type="AlphaFoldDB" id="K5VVX2"/>
<evidence type="ECO:0000313" key="2">
    <source>
        <dbReference type="Proteomes" id="UP000008370"/>
    </source>
</evidence>
<dbReference type="HOGENOM" id="CLU_1390678_0_0_1"/>
<sequence>MLTCPGKRYKLDFCLRLDRLVDIFVRSLRVSLHSIVEERSAIDVLGSSNVSTSTSLPNLATTQTCLGTSLRTIGASWGMSSKSTSRTKHPTRLAREPLTSTSVLSRAGEDLAHQGLAVSRSSTTAFASSTTNAGFFRRSSCVTRFRLVLRYYLSVLLPMAALPVTCNDIAILHDVEATVREVEFFDGREEPERGER</sequence>